<evidence type="ECO:0000256" key="4">
    <source>
        <dbReference type="ARBA" id="ARBA00022679"/>
    </source>
</evidence>
<keyword evidence="2" id="KW-1003">Cell membrane</keyword>
<dbReference type="Pfam" id="PF06580">
    <property type="entry name" value="His_kinase"/>
    <property type="match status" value="1"/>
</dbReference>
<dbReference type="InterPro" id="IPR010559">
    <property type="entry name" value="Sig_transdc_His_kin_internal"/>
</dbReference>
<evidence type="ECO:0000313" key="9">
    <source>
        <dbReference type="EMBL" id="MEQ4481005.1"/>
    </source>
</evidence>
<feature type="transmembrane region" description="Helical" evidence="7">
    <location>
        <begin position="304"/>
        <end position="324"/>
    </location>
</feature>
<dbReference type="SUPFAM" id="SSF55874">
    <property type="entry name" value="ATPase domain of HSP90 chaperone/DNA topoisomerase II/histidine kinase"/>
    <property type="match status" value="1"/>
</dbReference>
<evidence type="ECO:0000256" key="2">
    <source>
        <dbReference type="ARBA" id="ARBA00022475"/>
    </source>
</evidence>
<proteinExistence type="predicted"/>
<keyword evidence="6 7" id="KW-0472">Membrane</keyword>
<dbReference type="Pfam" id="PF00672">
    <property type="entry name" value="HAMP"/>
    <property type="match status" value="1"/>
</dbReference>
<evidence type="ECO:0000256" key="7">
    <source>
        <dbReference type="SAM" id="Phobius"/>
    </source>
</evidence>
<dbReference type="InterPro" id="IPR003594">
    <property type="entry name" value="HATPase_dom"/>
</dbReference>
<dbReference type="SUPFAM" id="SSF158472">
    <property type="entry name" value="HAMP domain-like"/>
    <property type="match status" value="1"/>
</dbReference>
<keyword evidence="7" id="KW-0812">Transmembrane</keyword>
<protein>
    <submittedName>
        <fullName evidence="9">Histidine kinase</fullName>
    </submittedName>
</protein>
<keyword evidence="3" id="KW-0597">Phosphoprotein</keyword>
<evidence type="ECO:0000313" key="10">
    <source>
        <dbReference type="Proteomes" id="UP001493487"/>
    </source>
</evidence>
<dbReference type="InterPro" id="IPR050640">
    <property type="entry name" value="Bact_2-comp_sensor_kinase"/>
</dbReference>
<sequence length="602" mass="69302">MSFSLGLKDVFIIQIHSAMRRMTIFPKLVLTFLVAIVPLFVVSLQLNRMGAESVRKEIWGSMETRIRFNMGSLESEMDRLLRLHKQYALDEDVTKLSMMSSILPYYEVMLLHKRVQNKLWIMENASLYISEARAYIPLIGKTLLSLSTEEGMTEEEERELQNLNRSQASPVVYWQGKLLLNTIYPDPSTSAKPPIYILQSEMDQRGLQSFLRNMTGVGGGGSLLFNDNQKWMLESGPGSTTINDQVRAFVKRQPVDQHFGQGKITVDSRSYYVTFERSGLLNMYLALYMPEEQVLGPLDKYQTWFWILSALSLAVVIGFSYWIFRLIHSPLRSMVRAFRKVEKGDLTVAIAHRNYDEFQYLYRQFNIMVSRLQQSVQDVYESKIMAQQSELKQLQSQINPHFLYNTYYMVHRMAGAHDVDNVAKATKYLGDYFIYITRNSSDAALLEEEWNHTIAYLEIQQMRFQNRIEASISCQSTRLRSVRIPRLILQPIVENAYQHGLQSKKSGGMIALSIQDSEEEEAIVISVEENGEGLSDEELHRLQQKLESVMEGSFEKTGMMNVHQRLRLKFGEPWGMRVSKSALGGLKIALYIPLGKSTNAEE</sequence>
<keyword evidence="5 9" id="KW-0418">Kinase</keyword>
<dbReference type="Gene3D" id="3.30.565.10">
    <property type="entry name" value="Histidine kinase-like ATPase, C-terminal domain"/>
    <property type="match status" value="1"/>
</dbReference>
<organism evidence="9 10">
    <name type="scientific">Cohnella silvisoli</name>
    <dbReference type="NCBI Taxonomy" id="2873699"/>
    <lineage>
        <taxon>Bacteria</taxon>
        <taxon>Bacillati</taxon>
        <taxon>Bacillota</taxon>
        <taxon>Bacilli</taxon>
        <taxon>Bacillales</taxon>
        <taxon>Paenibacillaceae</taxon>
        <taxon>Cohnella</taxon>
    </lineage>
</organism>
<evidence type="ECO:0000256" key="5">
    <source>
        <dbReference type="ARBA" id="ARBA00022777"/>
    </source>
</evidence>
<evidence type="ECO:0000256" key="6">
    <source>
        <dbReference type="ARBA" id="ARBA00023136"/>
    </source>
</evidence>
<dbReference type="RefSeq" id="WP_232182722.1">
    <property type="nucleotide sequence ID" value="NZ_JAIOAP010000001.1"/>
</dbReference>
<dbReference type="CDD" id="cd06225">
    <property type="entry name" value="HAMP"/>
    <property type="match status" value="1"/>
</dbReference>
<name>A0ABV1KLN2_9BACL</name>
<comment type="subcellular location">
    <subcellularLocation>
        <location evidence="1">Cell membrane</location>
        <topology evidence="1">Multi-pass membrane protein</topology>
    </subcellularLocation>
</comment>
<feature type="domain" description="HAMP" evidence="8">
    <location>
        <begin position="325"/>
        <end position="377"/>
    </location>
</feature>
<keyword evidence="4" id="KW-0808">Transferase</keyword>
<dbReference type="PANTHER" id="PTHR34220:SF7">
    <property type="entry name" value="SENSOR HISTIDINE KINASE YPDA"/>
    <property type="match status" value="1"/>
</dbReference>
<dbReference type="EMBL" id="JASKHM010000001">
    <property type="protein sequence ID" value="MEQ4481005.1"/>
    <property type="molecule type" value="Genomic_DNA"/>
</dbReference>
<comment type="caution">
    <text evidence="9">The sequence shown here is derived from an EMBL/GenBank/DDBJ whole genome shotgun (WGS) entry which is preliminary data.</text>
</comment>
<reference evidence="9 10" key="1">
    <citation type="journal article" date="2023" name="Genome Announc.">
        <title>Pan-Genome Analyses of the Genus Cohnella and Proposal of the Novel Species Cohnella silvisoli sp. nov., Isolated from Forest Soil.</title>
        <authorList>
            <person name="Wang C."/>
            <person name="Mao L."/>
            <person name="Bao G."/>
            <person name="Zhu H."/>
        </authorList>
    </citation>
    <scope>NUCLEOTIDE SEQUENCE [LARGE SCALE GENOMIC DNA]</scope>
    <source>
        <strain evidence="9 10">NL03-T5-1</strain>
    </source>
</reference>
<dbReference type="InterPro" id="IPR003660">
    <property type="entry name" value="HAMP_dom"/>
</dbReference>
<accession>A0ABV1KLN2</accession>
<feature type="transmembrane region" description="Helical" evidence="7">
    <location>
        <begin position="28"/>
        <end position="46"/>
    </location>
</feature>
<dbReference type="GO" id="GO:0016301">
    <property type="term" value="F:kinase activity"/>
    <property type="evidence" value="ECO:0007669"/>
    <property type="project" value="UniProtKB-KW"/>
</dbReference>
<evidence type="ECO:0000256" key="3">
    <source>
        <dbReference type="ARBA" id="ARBA00022553"/>
    </source>
</evidence>
<dbReference type="Proteomes" id="UP001493487">
    <property type="component" value="Unassembled WGS sequence"/>
</dbReference>
<evidence type="ECO:0000259" key="8">
    <source>
        <dbReference type="PROSITE" id="PS50885"/>
    </source>
</evidence>
<gene>
    <name evidence="9" type="ORF">QJS35_01210</name>
</gene>
<dbReference type="PANTHER" id="PTHR34220">
    <property type="entry name" value="SENSOR HISTIDINE KINASE YPDA"/>
    <property type="match status" value="1"/>
</dbReference>
<evidence type="ECO:0000256" key="1">
    <source>
        <dbReference type="ARBA" id="ARBA00004651"/>
    </source>
</evidence>
<keyword evidence="10" id="KW-1185">Reference proteome</keyword>
<dbReference type="PROSITE" id="PS50885">
    <property type="entry name" value="HAMP"/>
    <property type="match status" value="1"/>
</dbReference>
<keyword evidence="7" id="KW-1133">Transmembrane helix</keyword>
<dbReference type="Gene3D" id="6.10.340.10">
    <property type="match status" value="1"/>
</dbReference>
<dbReference type="Pfam" id="PF02518">
    <property type="entry name" value="HATPase_c"/>
    <property type="match status" value="1"/>
</dbReference>
<dbReference type="InterPro" id="IPR036890">
    <property type="entry name" value="HATPase_C_sf"/>
</dbReference>
<dbReference type="SMART" id="SM00304">
    <property type="entry name" value="HAMP"/>
    <property type="match status" value="1"/>
</dbReference>